<dbReference type="RefSeq" id="WP_066479708.1">
    <property type="nucleotide sequence ID" value="NZ_BCNT01000010.1"/>
</dbReference>
<sequence length="113" mass="12479">MAREQRVFWQVEAPAKPAWGAPCNGCGLCCLAEPCPMGMLISRRRKGACAALRWDDAARQYRCGVLQEVSHSSAWRRGLGRLRLALARRWIAAGVGCDADLRAEPAEMTRPNP</sequence>
<proteinExistence type="predicted"/>
<dbReference type="Proteomes" id="UP001597463">
    <property type="component" value="Unassembled WGS sequence"/>
</dbReference>
<evidence type="ECO:0008006" key="3">
    <source>
        <dbReference type="Google" id="ProtNLM"/>
    </source>
</evidence>
<evidence type="ECO:0000313" key="1">
    <source>
        <dbReference type="EMBL" id="MFD2752493.1"/>
    </source>
</evidence>
<dbReference type="EMBL" id="JBHUMV010000001">
    <property type="protein sequence ID" value="MFD2752493.1"/>
    <property type="molecule type" value="Genomic_DNA"/>
</dbReference>
<comment type="caution">
    <text evidence="1">The sequence shown here is derived from an EMBL/GenBank/DDBJ whole genome shotgun (WGS) entry which is preliminary data.</text>
</comment>
<protein>
    <recommendedName>
        <fullName evidence="3">4Fe-4S ferredoxin-type domain-containing protein</fullName>
    </recommendedName>
</protein>
<name>A0ABW5UGU8_9BURK</name>
<organism evidence="1 2">
    <name type="scientific">Comamonas terrae</name>
    <dbReference type="NCBI Taxonomy" id="673548"/>
    <lineage>
        <taxon>Bacteria</taxon>
        <taxon>Pseudomonadati</taxon>
        <taxon>Pseudomonadota</taxon>
        <taxon>Betaproteobacteria</taxon>
        <taxon>Burkholderiales</taxon>
        <taxon>Comamonadaceae</taxon>
        <taxon>Comamonas</taxon>
    </lineage>
</organism>
<reference evidence="2" key="1">
    <citation type="journal article" date="2019" name="Int. J. Syst. Evol. Microbiol.">
        <title>The Global Catalogue of Microorganisms (GCM) 10K type strain sequencing project: providing services to taxonomists for standard genome sequencing and annotation.</title>
        <authorList>
            <consortium name="The Broad Institute Genomics Platform"/>
            <consortium name="The Broad Institute Genome Sequencing Center for Infectious Disease"/>
            <person name="Wu L."/>
            <person name="Ma J."/>
        </authorList>
    </citation>
    <scope>NUCLEOTIDE SEQUENCE [LARGE SCALE GENOMIC DNA]</scope>
    <source>
        <strain evidence="2">TISTR 1906</strain>
    </source>
</reference>
<keyword evidence="2" id="KW-1185">Reference proteome</keyword>
<accession>A0ABW5UGU8</accession>
<gene>
    <name evidence="1" type="ORF">ACFSW6_00210</name>
</gene>
<evidence type="ECO:0000313" key="2">
    <source>
        <dbReference type="Proteomes" id="UP001597463"/>
    </source>
</evidence>